<dbReference type="GO" id="GO:0016747">
    <property type="term" value="F:acyltransferase activity, transferring groups other than amino-acyl groups"/>
    <property type="evidence" value="ECO:0007669"/>
    <property type="project" value="InterPro"/>
</dbReference>
<evidence type="ECO:0000256" key="2">
    <source>
        <dbReference type="ARBA" id="ARBA00023315"/>
    </source>
</evidence>
<evidence type="ECO:0000256" key="1">
    <source>
        <dbReference type="ARBA" id="ARBA00022679"/>
    </source>
</evidence>
<keyword evidence="4" id="KW-0687">Ribonucleoprotein</keyword>
<protein>
    <submittedName>
        <fullName evidence="4">Ribosomal protein S18 acetylase RimI-like enzyme</fullName>
    </submittedName>
</protein>
<keyword evidence="1" id="KW-0808">Transferase</keyword>
<dbReference type="RefSeq" id="WP_116191241.1">
    <property type="nucleotide sequence ID" value="NZ_QTTN01000032.1"/>
</dbReference>
<dbReference type="Gene3D" id="3.40.630.30">
    <property type="match status" value="1"/>
</dbReference>
<dbReference type="Pfam" id="PF00583">
    <property type="entry name" value="Acetyltransf_1"/>
    <property type="match status" value="1"/>
</dbReference>
<dbReference type="PANTHER" id="PTHR43072:SF51">
    <property type="entry name" value="ABC SUPERFAMILY TRANSPORT PROTEIN"/>
    <property type="match status" value="1"/>
</dbReference>
<dbReference type="GO" id="GO:0005840">
    <property type="term" value="C:ribosome"/>
    <property type="evidence" value="ECO:0007669"/>
    <property type="project" value="UniProtKB-KW"/>
</dbReference>
<dbReference type="SUPFAM" id="SSF55729">
    <property type="entry name" value="Acyl-CoA N-acyltransferases (Nat)"/>
    <property type="match status" value="1"/>
</dbReference>
<dbReference type="Proteomes" id="UP000256304">
    <property type="component" value="Unassembled WGS sequence"/>
</dbReference>
<comment type="caution">
    <text evidence="4">The sequence shown here is derived from an EMBL/GenBank/DDBJ whole genome shotgun (WGS) entry which is preliminary data.</text>
</comment>
<dbReference type="InterPro" id="IPR016181">
    <property type="entry name" value="Acyl_CoA_acyltransferase"/>
</dbReference>
<evidence type="ECO:0000313" key="4">
    <source>
        <dbReference type="EMBL" id="REE69615.1"/>
    </source>
</evidence>
<accession>A0A3D9R2T1</accession>
<dbReference type="CDD" id="cd04301">
    <property type="entry name" value="NAT_SF"/>
    <property type="match status" value="1"/>
</dbReference>
<sequence>MLHIRPMKPSELDFLMNMHYEAIHILENKPPRDELLNEPSLRKYHEGWGRAGDAALVAEVDGRLVGAVWYRLFDEANKGYGFVDAGTPELGIAISPDHRGQGIGIALMQAIIEHARAGGFPSLSLSVDPVNTSAVQLYERFEFERCGMEGTSWTMKLNFMLNFT</sequence>
<dbReference type="PANTHER" id="PTHR43072">
    <property type="entry name" value="N-ACETYLTRANSFERASE"/>
    <property type="match status" value="1"/>
</dbReference>
<evidence type="ECO:0000313" key="5">
    <source>
        <dbReference type="Proteomes" id="UP000256304"/>
    </source>
</evidence>
<organism evidence="4 5">
    <name type="scientific">Paenibacillus taihuensis</name>
    <dbReference type="NCBI Taxonomy" id="1156355"/>
    <lineage>
        <taxon>Bacteria</taxon>
        <taxon>Bacillati</taxon>
        <taxon>Bacillota</taxon>
        <taxon>Bacilli</taxon>
        <taxon>Bacillales</taxon>
        <taxon>Paenibacillaceae</taxon>
        <taxon>Paenibacillus</taxon>
    </lineage>
</organism>
<keyword evidence="4" id="KW-0689">Ribosomal protein</keyword>
<dbReference type="InterPro" id="IPR000182">
    <property type="entry name" value="GNAT_dom"/>
</dbReference>
<feature type="domain" description="N-acetyltransferase" evidence="3">
    <location>
        <begin position="2"/>
        <end position="160"/>
    </location>
</feature>
<dbReference type="EMBL" id="QTTN01000032">
    <property type="protein sequence ID" value="REE69615.1"/>
    <property type="molecule type" value="Genomic_DNA"/>
</dbReference>
<proteinExistence type="predicted"/>
<keyword evidence="5" id="KW-1185">Reference proteome</keyword>
<dbReference type="PROSITE" id="PS51186">
    <property type="entry name" value="GNAT"/>
    <property type="match status" value="1"/>
</dbReference>
<dbReference type="AlphaFoldDB" id="A0A3D9R2T1"/>
<reference evidence="4 5" key="1">
    <citation type="submission" date="2018-08" db="EMBL/GenBank/DDBJ databases">
        <title>Genomic Encyclopedia of Type Strains, Phase III (KMG-III): the genomes of soil and plant-associated and newly described type strains.</title>
        <authorList>
            <person name="Whitman W."/>
        </authorList>
    </citation>
    <scope>NUCLEOTIDE SEQUENCE [LARGE SCALE GENOMIC DNA]</scope>
    <source>
        <strain evidence="4 5">CGMCC 1.10966</strain>
    </source>
</reference>
<dbReference type="OrthoDB" id="9790865at2"/>
<gene>
    <name evidence="4" type="ORF">A8990_13211</name>
</gene>
<name>A0A3D9R2T1_9BACL</name>
<keyword evidence="2" id="KW-0012">Acyltransferase</keyword>
<evidence type="ECO:0000259" key="3">
    <source>
        <dbReference type="PROSITE" id="PS51186"/>
    </source>
</evidence>